<organism evidence="1 2">
    <name type="scientific">Flavobacterium agrisoli</name>
    <dbReference type="NCBI Taxonomy" id="2793066"/>
    <lineage>
        <taxon>Bacteria</taxon>
        <taxon>Pseudomonadati</taxon>
        <taxon>Bacteroidota</taxon>
        <taxon>Flavobacteriia</taxon>
        <taxon>Flavobacteriales</taxon>
        <taxon>Flavobacteriaceae</taxon>
        <taxon>Flavobacterium</taxon>
    </lineage>
</organism>
<evidence type="ECO:0000313" key="1">
    <source>
        <dbReference type="EMBL" id="MBK0368625.1"/>
    </source>
</evidence>
<evidence type="ECO:0000313" key="2">
    <source>
        <dbReference type="Proteomes" id="UP000609172"/>
    </source>
</evidence>
<sequence>MRTFLQIIREFWIQILLSFKWAVYKVCVASDSDNLISVFPTNFSASIFLISWMFGQVIRVKKQHKIEDEFNIVKSELTSLLHKIETQTNNLIGYSTGGDSLAYFTPVIYDDNNISLELINNDTYPVFDFTGNWLNQDEENPDKGIKPHPRYPFHFQAIYPGKLLRRALNFDISGKESLRIIISAHTRSGRSVWQQFKILRVGDTIKIAH</sequence>
<keyword evidence="2" id="KW-1185">Reference proteome</keyword>
<accession>A0A934UIQ5</accession>
<reference evidence="1" key="1">
    <citation type="submission" date="2020-12" db="EMBL/GenBank/DDBJ databases">
        <title>Bacterial novel species Flavobacterium sp. SE-1-e isolated from soil.</title>
        <authorList>
            <person name="Jung H.-Y."/>
        </authorList>
    </citation>
    <scope>NUCLEOTIDE SEQUENCE</scope>
    <source>
        <strain evidence="1">SE-1-e</strain>
    </source>
</reference>
<comment type="caution">
    <text evidence="1">The sequence shown here is derived from an EMBL/GenBank/DDBJ whole genome shotgun (WGS) entry which is preliminary data.</text>
</comment>
<dbReference type="Proteomes" id="UP000609172">
    <property type="component" value="Unassembled WGS sequence"/>
</dbReference>
<dbReference type="RefSeq" id="WP_200104546.1">
    <property type="nucleotide sequence ID" value="NZ_JAEHFV010000001.1"/>
</dbReference>
<gene>
    <name evidence="1" type="ORF">I5M07_02160</name>
</gene>
<protein>
    <submittedName>
        <fullName evidence="1">Uncharacterized protein</fullName>
    </submittedName>
</protein>
<dbReference type="EMBL" id="JAEHFV010000001">
    <property type="protein sequence ID" value="MBK0368625.1"/>
    <property type="molecule type" value="Genomic_DNA"/>
</dbReference>
<dbReference type="AlphaFoldDB" id="A0A934UIQ5"/>
<name>A0A934UIQ5_9FLAO</name>
<proteinExistence type="predicted"/>